<feature type="region of interest" description="Disordered" evidence="1">
    <location>
        <begin position="350"/>
        <end position="375"/>
    </location>
</feature>
<feature type="compositionally biased region" description="Low complexity" evidence="1">
    <location>
        <begin position="363"/>
        <end position="373"/>
    </location>
</feature>
<dbReference type="Gene3D" id="2.80.10.50">
    <property type="match status" value="1"/>
</dbReference>
<name>Q9PYQ2_GVXN</name>
<dbReference type="GeneID" id="1442378"/>
<evidence type="ECO:0000313" key="2">
    <source>
        <dbReference type="EMBL" id="AAF05258.1"/>
    </source>
</evidence>
<dbReference type="RefSeq" id="NP_059292.1">
    <property type="nucleotide sequence ID" value="NC_002331.1"/>
</dbReference>
<evidence type="ECO:0000256" key="1">
    <source>
        <dbReference type="SAM" id="MobiDB-lite"/>
    </source>
</evidence>
<protein>
    <submittedName>
        <fullName evidence="2">ORF144</fullName>
    </submittedName>
</protein>
<dbReference type="EMBL" id="AF162221">
    <property type="protein sequence ID" value="AAF05258.1"/>
    <property type="molecule type" value="Genomic_DNA"/>
</dbReference>
<dbReference type="KEGG" id="vg:1442378"/>
<sequence length="409" mass="46706">MLLQLLIICSCLTCYSMTQNVASDSSIALGKGHTILYNGDTPLYPRSLSQNAPVLSISKYENHTFYFYLDHKVNKYYVRDDTCRFLCLNPCGVAYMTNVLVKHHCKFRIESKAAMHRIFVPNSARSDKNSYYRYIMFNAKSNVVQGKINVKDIDTIPYEFKIVSTKSEQKKCTKIAKMAAINLDATSSSRCELPKVSEVTADDVTREIKVYSSNKYFYHLRLVDGYVTSLGTLDVIMGDHTRFHKEQLLNETNVFRNTDNCKYLCMDVCGKVYMSLSYKTDCLVNVIGTTLTSSVYFQFVRHNNYLTVNSDGSLSNSTTRTYRGQVKMDMTENLVLDAYDKKCNMINTNIDDEDEDEDDKDCSSQPTVSSDSSVKNVSYPLTKSVLPTLLFYFVFKNGTFHMDLQVDKE</sequence>
<evidence type="ECO:0000313" key="3">
    <source>
        <dbReference type="Proteomes" id="UP000202921"/>
    </source>
</evidence>
<proteinExistence type="predicted"/>
<gene>
    <name evidence="2" type="primary">ORF144</name>
</gene>
<reference evidence="2 3" key="1">
    <citation type="journal article" date="1999" name="Virology">
        <title>Sequence analysis of the Xestia c-nigrum granulovirus genome.</title>
        <authorList>
            <person name="Hayakawa T."/>
            <person name="Ko R."/>
            <person name="Okano K."/>
            <person name="Seong S.I."/>
            <person name="Goto C."/>
            <person name="Maeda S."/>
        </authorList>
    </citation>
    <scope>NUCLEOTIDE SEQUENCE [LARGE SCALE GENOMIC DNA]</scope>
</reference>
<keyword evidence="3" id="KW-1185">Reference proteome</keyword>
<accession>Q9PYQ2</accession>
<organism evidence="2 3">
    <name type="scientific">Xestia c-nigrum granulosis virus</name>
    <name type="common">XnGV</name>
    <name type="synonym">Xestia c-nigrum granulovirus</name>
    <dbReference type="NCBI Taxonomy" id="51677"/>
    <lineage>
        <taxon>Viruses</taxon>
        <taxon>Viruses incertae sedis</taxon>
        <taxon>Naldaviricetes</taxon>
        <taxon>Lefavirales</taxon>
        <taxon>Baculoviridae</taxon>
        <taxon>Betabaculovirus</taxon>
        <taxon>Betabaculovirus xecnigri</taxon>
    </lineage>
</organism>
<feature type="compositionally biased region" description="Acidic residues" evidence="1">
    <location>
        <begin position="350"/>
        <end position="360"/>
    </location>
</feature>
<dbReference type="SUPFAM" id="SSF50353">
    <property type="entry name" value="Cytokine"/>
    <property type="match status" value="1"/>
</dbReference>
<dbReference type="InterPro" id="IPR008996">
    <property type="entry name" value="IL1/FGF"/>
</dbReference>
<dbReference type="Proteomes" id="UP000202921">
    <property type="component" value="Segment"/>
</dbReference>
<organismHost>
    <name type="scientific">Xestia</name>
    <dbReference type="NCBI Taxonomy" id="320016"/>
</organismHost>